<proteinExistence type="predicted"/>
<accession>G4RNP6</accession>
<evidence type="ECO:0000259" key="4">
    <source>
        <dbReference type="Pfam" id="PF04055"/>
    </source>
</evidence>
<dbReference type="SFLD" id="SFLDS00029">
    <property type="entry name" value="Radical_SAM"/>
    <property type="match status" value="1"/>
</dbReference>
<dbReference type="HOGENOM" id="CLU_015525_2_2_2"/>
<dbReference type="eggNOG" id="arCOG01290">
    <property type="taxonomic scope" value="Archaea"/>
</dbReference>
<dbReference type="InterPro" id="IPR040086">
    <property type="entry name" value="MJ0683-like"/>
</dbReference>
<dbReference type="CDD" id="cd01335">
    <property type="entry name" value="Radical_SAM"/>
    <property type="match status" value="1"/>
</dbReference>
<name>G4RNP6_THETK</name>
<evidence type="ECO:0000313" key="6">
    <source>
        <dbReference type="Proteomes" id="UP000002654"/>
    </source>
</evidence>
<evidence type="ECO:0000256" key="1">
    <source>
        <dbReference type="ARBA" id="ARBA00022723"/>
    </source>
</evidence>
<dbReference type="EMBL" id="FN869859">
    <property type="protein sequence ID" value="CCC81190.1"/>
    <property type="molecule type" value="Genomic_DNA"/>
</dbReference>
<dbReference type="GO" id="GO:0046872">
    <property type="term" value="F:metal ion binding"/>
    <property type="evidence" value="ECO:0007669"/>
    <property type="project" value="UniProtKB-KW"/>
</dbReference>
<sequence>MRVIEIRASHALTPSGLPEYQYALNPYLGCYHGCRYCYARDFTGGDAGRRWGEVVYVKVNIPALLRSEVKVLRPGIVGISTITDPYQPVEAKYRITRSSLEILLPAGFHASIQTKSTFILKDADLLFVYRDRVDVGFTITTMDRDKARLLEPKAPPPEARAYALTRISELGVRTWIFLGPLIKGLNDSAEDYRPVLELAKRTHSEVFVDRYRPRPGADAMLSALGISASADRSWWRSKTQEIKSECSALGVICRTAEEEWRMYDKGRRRLEL</sequence>
<dbReference type="RefSeq" id="WP_014126447.1">
    <property type="nucleotide sequence ID" value="NC_016070.1"/>
</dbReference>
<feature type="domain" description="Radical SAM core" evidence="4">
    <location>
        <begin position="25"/>
        <end position="188"/>
    </location>
</feature>
<dbReference type="STRING" id="768679.TTX_0525"/>
<gene>
    <name evidence="5" type="ordered locus">TTX_0525</name>
</gene>
<dbReference type="Pfam" id="PF04055">
    <property type="entry name" value="Radical_SAM"/>
    <property type="match status" value="1"/>
</dbReference>
<evidence type="ECO:0000256" key="2">
    <source>
        <dbReference type="ARBA" id="ARBA00023004"/>
    </source>
</evidence>
<dbReference type="PaxDb" id="768679-TTX_0525"/>
<dbReference type="GeneID" id="11263525"/>
<organism evidence="5 6">
    <name type="scientific">Thermoproteus tenax (strain ATCC 35583 / DSM 2078 / JCM 9277 / NBRC 100435 / Kra 1)</name>
    <dbReference type="NCBI Taxonomy" id="768679"/>
    <lineage>
        <taxon>Archaea</taxon>
        <taxon>Thermoproteota</taxon>
        <taxon>Thermoprotei</taxon>
        <taxon>Thermoproteales</taxon>
        <taxon>Thermoproteaceae</taxon>
        <taxon>Thermoproteus</taxon>
    </lineage>
</organism>
<dbReference type="SFLD" id="SFLDG01084">
    <property type="entry name" value="Uncharacterised_Radical_SAM_Su"/>
    <property type="match status" value="1"/>
</dbReference>
<dbReference type="PANTHER" id="PTHR43432:SF6">
    <property type="entry name" value="RADICAL SAM CORE DOMAIN-CONTAINING PROTEIN"/>
    <property type="match status" value="1"/>
</dbReference>
<dbReference type="Proteomes" id="UP000002654">
    <property type="component" value="Chromosome"/>
</dbReference>
<dbReference type="GO" id="GO:0051536">
    <property type="term" value="F:iron-sulfur cluster binding"/>
    <property type="evidence" value="ECO:0007669"/>
    <property type="project" value="UniProtKB-KW"/>
</dbReference>
<dbReference type="PATRIC" id="fig|768679.9.peg.540"/>
<keyword evidence="2" id="KW-0408">Iron</keyword>
<protein>
    <submittedName>
        <fullName evidence="5">DNA repair photolyase</fullName>
    </submittedName>
</protein>
<dbReference type="InterPro" id="IPR007197">
    <property type="entry name" value="rSAM"/>
</dbReference>
<dbReference type="GO" id="GO:0003824">
    <property type="term" value="F:catalytic activity"/>
    <property type="evidence" value="ECO:0007669"/>
    <property type="project" value="InterPro"/>
</dbReference>
<dbReference type="OrthoDB" id="15538at2157"/>
<evidence type="ECO:0000313" key="5">
    <source>
        <dbReference type="EMBL" id="CCC81190.1"/>
    </source>
</evidence>
<evidence type="ECO:0000256" key="3">
    <source>
        <dbReference type="ARBA" id="ARBA00023014"/>
    </source>
</evidence>
<dbReference type="AlphaFoldDB" id="G4RNP6"/>
<dbReference type="PANTHER" id="PTHR43432">
    <property type="entry name" value="SLR0285 PROTEIN"/>
    <property type="match status" value="1"/>
</dbReference>
<dbReference type="KEGG" id="ttn:TTX_0525"/>
<dbReference type="Gene3D" id="3.80.30.30">
    <property type="match status" value="1"/>
</dbReference>
<reference evidence="5 6" key="1">
    <citation type="journal article" date="2011" name="PLoS ONE">
        <title>The complete genome sequence of Thermoproteus tenax: a physiologically versatile member of the Crenarchaeota.</title>
        <authorList>
            <person name="Siebers B."/>
            <person name="Zaparty M."/>
            <person name="Raddatz G."/>
            <person name="Tjaden B."/>
            <person name="Albers S.V."/>
            <person name="Bell S.D."/>
            <person name="Blombach F."/>
            <person name="Kletzin A."/>
            <person name="Kyrpides N."/>
            <person name="Lanz C."/>
            <person name="Plagens A."/>
            <person name="Rampp M."/>
            <person name="Rosinus A."/>
            <person name="von Jan M."/>
            <person name="Makarova K.S."/>
            <person name="Klenk H.P."/>
            <person name="Schuster S.C."/>
            <person name="Hensel R."/>
        </authorList>
    </citation>
    <scope>NUCLEOTIDE SEQUENCE [LARGE SCALE GENOMIC DNA]</scope>
    <source>
        <strain evidence="6">ATCC 35583 / DSM 2078 / JCM 9277 / NBRC 100435 / Kra 1</strain>
    </source>
</reference>
<keyword evidence="6" id="KW-1185">Reference proteome</keyword>
<keyword evidence="3" id="KW-0411">Iron-sulfur</keyword>
<keyword evidence="1" id="KW-0479">Metal-binding</keyword>